<feature type="domain" description="Pirin N-terminal" evidence="3">
    <location>
        <begin position="42"/>
        <end position="153"/>
    </location>
</feature>
<dbReference type="Pfam" id="PF02678">
    <property type="entry name" value="Pirin"/>
    <property type="match status" value="1"/>
</dbReference>
<protein>
    <submittedName>
        <fullName evidence="5">Pirin-like protein</fullName>
    </submittedName>
</protein>
<dbReference type="SUPFAM" id="SSF51182">
    <property type="entry name" value="RmlC-like cupins"/>
    <property type="match status" value="1"/>
</dbReference>
<reference evidence="5" key="1">
    <citation type="submission" date="2006-05" db="EMBL/GenBank/DDBJ databases">
        <title>Complete sequence of chromosome 1 of Burkholderia cenocepacia AU 1054.</title>
        <authorList>
            <consortium name="US DOE Joint Genome Institute"/>
            <person name="Copeland A."/>
            <person name="Lucas S."/>
            <person name="Lapidus A."/>
            <person name="Barry K."/>
            <person name="Detter J.C."/>
            <person name="Glavina del Rio T."/>
            <person name="Hammon N."/>
            <person name="Israni S."/>
            <person name="Dalin E."/>
            <person name="Tice H."/>
            <person name="Pitluck S."/>
            <person name="Chain P."/>
            <person name="Malfatti S."/>
            <person name="Shin M."/>
            <person name="Vergez L."/>
            <person name="Schmutz J."/>
            <person name="Larimer F."/>
            <person name="Land M."/>
            <person name="Hauser L."/>
            <person name="Kyrpides N."/>
            <person name="Lykidis A."/>
            <person name="LiPuma J.J."/>
            <person name="Konstantinidis K."/>
            <person name="Tiedje J.M."/>
            <person name="Richardson P."/>
        </authorList>
    </citation>
    <scope>NUCLEOTIDE SEQUENCE [LARGE SCALE GENOMIC DNA]</scope>
    <source>
        <strain evidence="5">AU 1054</strain>
    </source>
</reference>
<dbReference type="InterPro" id="IPR041602">
    <property type="entry name" value="Quercetinase_C"/>
</dbReference>
<dbReference type="InterPro" id="IPR012093">
    <property type="entry name" value="Pirin"/>
</dbReference>
<organism evidence="5">
    <name type="scientific">Burkholderia orbicola (strain AU 1054)</name>
    <dbReference type="NCBI Taxonomy" id="331271"/>
    <lineage>
        <taxon>Bacteria</taxon>
        <taxon>Pseudomonadati</taxon>
        <taxon>Pseudomonadota</taxon>
        <taxon>Betaproteobacteria</taxon>
        <taxon>Burkholderiales</taxon>
        <taxon>Burkholderiaceae</taxon>
        <taxon>Burkholderia</taxon>
        <taxon>Burkholderia cepacia complex</taxon>
        <taxon>Burkholderia orbicola</taxon>
    </lineage>
</organism>
<dbReference type="AlphaFoldDB" id="A0A0H2XRQ7"/>
<dbReference type="EMBL" id="CP000378">
    <property type="protein sequence ID" value="ABF76694.1"/>
    <property type="molecule type" value="Genomic_DNA"/>
</dbReference>
<dbReference type="PANTHER" id="PTHR43212">
    <property type="entry name" value="QUERCETIN 2,3-DIOXYGENASE"/>
    <property type="match status" value="1"/>
</dbReference>
<evidence type="ECO:0000313" key="5">
    <source>
        <dbReference type="EMBL" id="ABF76694.1"/>
    </source>
</evidence>
<evidence type="ECO:0000256" key="2">
    <source>
        <dbReference type="RuleBase" id="RU003457"/>
    </source>
</evidence>
<dbReference type="Pfam" id="PF17954">
    <property type="entry name" value="Pirin_C_2"/>
    <property type="match status" value="1"/>
</dbReference>
<comment type="similarity">
    <text evidence="1 2">Belongs to the pirin family.</text>
</comment>
<feature type="domain" description="Quercetin 2,3-dioxygenase C-terminal cupin" evidence="4">
    <location>
        <begin position="180"/>
        <end position="265"/>
    </location>
</feature>
<evidence type="ECO:0000259" key="4">
    <source>
        <dbReference type="Pfam" id="PF17954"/>
    </source>
</evidence>
<dbReference type="InterPro" id="IPR003829">
    <property type="entry name" value="Pirin_N_dom"/>
</dbReference>
<evidence type="ECO:0000259" key="3">
    <source>
        <dbReference type="Pfam" id="PF02678"/>
    </source>
</evidence>
<evidence type="ECO:0000256" key="1">
    <source>
        <dbReference type="ARBA" id="ARBA00008416"/>
    </source>
</evidence>
<dbReference type="Gene3D" id="2.60.120.10">
    <property type="entry name" value="Jelly Rolls"/>
    <property type="match status" value="2"/>
</dbReference>
<name>A0A0H2XRQ7_BURO1</name>
<accession>A0A0H2XRQ7</accession>
<dbReference type="InterPro" id="IPR014710">
    <property type="entry name" value="RmlC-like_jellyroll"/>
</dbReference>
<dbReference type="HOGENOM" id="CLU_064194_2_2_4"/>
<proteinExistence type="inferred from homology"/>
<gene>
    <name evidence="5" type="ordered locus">Bcen_1791</name>
</gene>
<dbReference type="PANTHER" id="PTHR43212:SF3">
    <property type="entry name" value="QUERCETIN 2,3-DIOXYGENASE"/>
    <property type="match status" value="1"/>
</dbReference>
<dbReference type="InterPro" id="IPR011051">
    <property type="entry name" value="RmlC_Cupin_sf"/>
</dbReference>
<dbReference type="PIRSF" id="PIRSF006232">
    <property type="entry name" value="Pirin"/>
    <property type="match status" value="1"/>
</dbReference>
<sequence length="266" mass="28601">MRCAGGGLWRCRPPLTVEVNPNRTSAPRASAPMFQILRAEDRCRTHHGWLESSHSFSSVCRDGHAPVRPPVGALCVLSEDRIAPTRGFGMQPRRDVEILTYVPDGELAHRDSLGCGAIVRTGGIQRMSAGTGLVHSETNASRDRPLHLLQIWLQPAERGGRPGYEERRFADDEKRGRLRLVAAPDGGDGALSVRADARIFAGLIDGDETAAFDVPAGRSIYVHVVRGEVEVNGRALAAGDGARIGGVDAVAFARGRTAEVLLFDVA</sequence>